<evidence type="ECO:0000313" key="3">
    <source>
        <dbReference type="Proteomes" id="UP000530038"/>
    </source>
</evidence>
<evidence type="ECO:0000256" key="1">
    <source>
        <dbReference type="SAM" id="SignalP"/>
    </source>
</evidence>
<feature type="chain" id="PRO_5045753380" description="Cell wall-binding protein" evidence="1">
    <location>
        <begin position="19"/>
        <end position="107"/>
    </location>
</feature>
<protein>
    <recommendedName>
        <fullName evidence="4">Cell wall-binding protein</fullName>
    </recommendedName>
</protein>
<feature type="signal peptide" evidence="1">
    <location>
        <begin position="1"/>
        <end position="18"/>
    </location>
</feature>
<sequence>MKKYSLLAIIISSSFFLAGCSDEPSEKDIYNAFNDAIEDSRNASGLSGYNPEFLNNMFKSIKKINCSEQQGKNYKCNIEIVIENKKVEREVNLTKTDKGWRIPDRIF</sequence>
<dbReference type="PROSITE" id="PS51257">
    <property type="entry name" value="PROKAR_LIPOPROTEIN"/>
    <property type="match status" value="1"/>
</dbReference>
<dbReference type="RefSeq" id="WP_181829275.1">
    <property type="nucleotide sequence ID" value="NZ_CP104757.1"/>
</dbReference>
<reference evidence="2 3" key="1">
    <citation type="submission" date="2020-07" db="EMBL/GenBank/DDBJ databases">
        <title>Characterization of Pectobacterium aroidearum strains causing soft rot on Amorphophallus konjac.</title>
        <authorList>
            <person name="Xie H."/>
        </authorList>
    </citation>
    <scope>NUCLEOTIDE SEQUENCE [LARGE SCALE GENOMIC DNA]</scope>
    <source>
        <strain evidence="2 3">MY10</strain>
    </source>
</reference>
<evidence type="ECO:0000313" key="2">
    <source>
        <dbReference type="EMBL" id="MBA5232214.1"/>
    </source>
</evidence>
<dbReference type="Proteomes" id="UP000530038">
    <property type="component" value="Unassembled WGS sequence"/>
</dbReference>
<dbReference type="EMBL" id="JACERK010000003">
    <property type="protein sequence ID" value="MBA5232214.1"/>
    <property type="molecule type" value="Genomic_DNA"/>
</dbReference>
<evidence type="ECO:0008006" key="4">
    <source>
        <dbReference type="Google" id="ProtNLM"/>
    </source>
</evidence>
<gene>
    <name evidence="2" type="ORF">H2Y56_08805</name>
</gene>
<proteinExistence type="predicted"/>
<name>A0ABR5ZCB2_9GAMM</name>
<keyword evidence="3" id="KW-1185">Reference proteome</keyword>
<organism evidence="2 3">
    <name type="scientific">Pectobacterium aroidearum</name>
    <dbReference type="NCBI Taxonomy" id="1201031"/>
    <lineage>
        <taxon>Bacteria</taxon>
        <taxon>Pseudomonadati</taxon>
        <taxon>Pseudomonadota</taxon>
        <taxon>Gammaproteobacteria</taxon>
        <taxon>Enterobacterales</taxon>
        <taxon>Pectobacteriaceae</taxon>
        <taxon>Pectobacterium</taxon>
    </lineage>
</organism>
<keyword evidence="1" id="KW-0732">Signal</keyword>
<accession>A0ABR5ZCB2</accession>
<comment type="caution">
    <text evidence="2">The sequence shown here is derived from an EMBL/GenBank/DDBJ whole genome shotgun (WGS) entry which is preliminary data.</text>
</comment>